<keyword evidence="3" id="KW-1185">Reference proteome</keyword>
<sequence length="87" mass="9511">MSCQRKDQCTYIAAARGTPCDEPSLNKWCKEGKCVAKGTSGTPGNQTPIGNGTDSGGVQPQQPQQPEQPEQPQQPEQPSENNYDYWN</sequence>
<accession>A0A9D4EEQ2</accession>
<evidence type="ECO:0000313" key="3">
    <source>
        <dbReference type="Proteomes" id="UP000828390"/>
    </source>
</evidence>
<feature type="region of interest" description="Disordered" evidence="1">
    <location>
        <begin position="37"/>
        <end position="87"/>
    </location>
</feature>
<reference evidence="2" key="2">
    <citation type="submission" date="2020-11" db="EMBL/GenBank/DDBJ databases">
        <authorList>
            <person name="McCartney M.A."/>
            <person name="Auch B."/>
            <person name="Kono T."/>
            <person name="Mallez S."/>
            <person name="Becker A."/>
            <person name="Gohl D.M."/>
            <person name="Silverstein K.A.T."/>
            <person name="Koren S."/>
            <person name="Bechman K.B."/>
            <person name="Herman A."/>
            <person name="Abrahante J.E."/>
            <person name="Garbe J."/>
        </authorList>
    </citation>
    <scope>NUCLEOTIDE SEQUENCE</scope>
    <source>
        <strain evidence="2">Duluth1</strain>
        <tissue evidence="2">Whole animal</tissue>
    </source>
</reference>
<dbReference type="AlphaFoldDB" id="A0A9D4EEQ2"/>
<feature type="compositionally biased region" description="Low complexity" evidence="1">
    <location>
        <begin position="59"/>
        <end position="78"/>
    </location>
</feature>
<feature type="compositionally biased region" description="Polar residues" evidence="1">
    <location>
        <begin position="39"/>
        <end position="58"/>
    </location>
</feature>
<protein>
    <submittedName>
        <fullName evidence="2">Uncharacterized protein</fullName>
    </submittedName>
</protein>
<reference evidence="2" key="1">
    <citation type="journal article" date="2019" name="bioRxiv">
        <title>The Genome of the Zebra Mussel, Dreissena polymorpha: A Resource for Invasive Species Research.</title>
        <authorList>
            <person name="McCartney M.A."/>
            <person name="Auch B."/>
            <person name="Kono T."/>
            <person name="Mallez S."/>
            <person name="Zhang Y."/>
            <person name="Obille A."/>
            <person name="Becker A."/>
            <person name="Abrahante J.E."/>
            <person name="Garbe J."/>
            <person name="Badalamenti J.P."/>
            <person name="Herman A."/>
            <person name="Mangelson H."/>
            <person name="Liachko I."/>
            <person name="Sullivan S."/>
            <person name="Sone E.D."/>
            <person name="Koren S."/>
            <person name="Silverstein K.A.T."/>
            <person name="Beckman K.B."/>
            <person name="Gohl D.M."/>
        </authorList>
    </citation>
    <scope>NUCLEOTIDE SEQUENCE</scope>
    <source>
        <strain evidence="2">Duluth1</strain>
        <tissue evidence="2">Whole animal</tissue>
    </source>
</reference>
<name>A0A9D4EEQ2_DREPO</name>
<evidence type="ECO:0000313" key="2">
    <source>
        <dbReference type="EMBL" id="KAH3777764.1"/>
    </source>
</evidence>
<dbReference type="Proteomes" id="UP000828390">
    <property type="component" value="Unassembled WGS sequence"/>
</dbReference>
<proteinExistence type="predicted"/>
<gene>
    <name evidence="2" type="ORF">DPMN_179212</name>
</gene>
<organism evidence="2 3">
    <name type="scientific">Dreissena polymorpha</name>
    <name type="common">Zebra mussel</name>
    <name type="synonym">Mytilus polymorpha</name>
    <dbReference type="NCBI Taxonomy" id="45954"/>
    <lineage>
        <taxon>Eukaryota</taxon>
        <taxon>Metazoa</taxon>
        <taxon>Spiralia</taxon>
        <taxon>Lophotrochozoa</taxon>
        <taxon>Mollusca</taxon>
        <taxon>Bivalvia</taxon>
        <taxon>Autobranchia</taxon>
        <taxon>Heteroconchia</taxon>
        <taxon>Euheterodonta</taxon>
        <taxon>Imparidentia</taxon>
        <taxon>Neoheterodontei</taxon>
        <taxon>Myida</taxon>
        <taxon>Dreissenoidea</taxon>
        <taxon>Dreissenidae</taxon>
        <taxon>Dreissena</taxon>
    </lineage>
</organism>
<dbReference type="EMBL" id="JAIWYP010000009">
    <property type="protein sequence ID" value="KAH3777764.1"/>
    <property type="molecule type" value="Genomic_DNA"/>
</dbReference>
<comment type="caution">
    <text evidence="2">The sequence shown here is derived from an EMBL/GenBank/DDBJ whole genome shotgun (WGS) entry which is preliminary data.</text>
</comment>
<evidence type="ECO:0000256" key="1">
    <source>
        <dbReference type="SAM" id="MobiDB-lite"/>
    </source>
</evidence>